<name>A0ABM1GTF5_SOLPN</name>
<organism evidence="3 4">
    <name type="scientific">Solanum pennellii</name>
    <name type="common">Tomato</name>
    <name type="synonym">Lycopersicon pennellii</name>
    <dbReference type="NCBI Taxonomy" id="28526"/>
    <lineage>
        <taxon>Eukaryota</taxon>
        <taxon>Viridiplantae</taxon>
        <taxon>Streptophyta</taxon>
        <taxon>Embryophyta</taxon>
        <taxon>Tracheophyta</taxon>
        <taxon>Spermatophyta</taxon>
        <taxon>Magnoliopsida</taxon>
        <taxon>eudicotyledons</taxon>
        <taxon>Gunneridae</taxon>
        <taxon>Pentapetalae</taxon>
        <taxon>asterids</taxon>
        <taxon>lamiids</taxon>
        <taxon>Solanales</taxon>
        <taxon>Solanaceae</taxon>
        <taxon>Solanoideae</taxon>
        <taxon>Solaneae</taxon>
        <taxon>Solanum</taxon>
        <taxon>Solanum subgen. Lycopersicon</taxon>
    </lineage>
</organism>
<reference evidence="4" key="2">
    <citation type="submission" date="2025-08" db="UniProtKB">
        <authorList>
            <consortium name="RefSeq"/>
        </authorList>
    </citation>
    <scope>IDENTIFICATION</scope>
</reference>
<dbReference type="Proteomes" id="UP000694930">
    <property type="component" value="Chromosome 1"/>
</dbReference>
<evidence type="ECO:0000313" key="3">
    <source>
        <dbReference type="Proteomes" id="UP000694930"/>
    </source>
</evidence>
<dbReference type="PANTHER" id="PTHR35317">
    <property type="entry name" value="OS04G0629600 PROTEIN"/>
    <property type="match status" value="1"/>
</dbReference>
<dbReference type="PANTHER" id="PTHR35317:SF27">
    <property type="entry name" value="RETROVIRUS-RELATED POL POLYPROTEIN FROM TRANSPOSON TNT 1-94"/>
    <property type="match status" value="1"/>
</dbReference>
<evidence type="ECO:0000313" key="4">
    <source>
        <dbReference type="RefSeq" id="XP_015075746.1"/>
    </source>
</evidence>
<protein>
    <submittedName>
        <fullName evidence="4">Uncharacterized protein LOC107019897</fullName>
    </submittedName>
</protein>
<dbReference type="GeneID" id="107019897"/>
<feature type="region of interest" description="Disordered" evidence="1">
    <location>
        <begin position="192"/>
        <end position="224"/>
    </location>
</feature>
<dbReference type="Pfam" id="PF22936">
    <property type="entry name" value="Pol_BBD"/>
    <property type="match status" value="1"/>
</dbReference>
<evidence type="ECO:0000256" key="1">
    <source>
        <dbReference type="SAM" id="MobiDB-lite"/>
    </source>
</evidence>
<gene>
    <name evidence="4" type="primary">LOC107019897</name>
</gene>
<accession>A0ABM1GTF5</accession>
<keyword evidence="3" id="KW-1185">Reference proteome</keyword>
<sequence length="317" mass="36289">MTSSDNFVQPAILRFDGHYDNWSMLMENYLRSKDYWNVVESGVAEPATGATEAQKIKFEVLKLKDLKANNYLFQTIDCSILETILCKETSKKIWDSMKKKYQVNVKAKRSREAIADFFSRTMAISSNMRIHGEQMQDVTIVEKILRSMTPKFNFVVCSIEDSKAIDELSIDELQCSLLVHEQKIIQHDKEAHALKATTDNPSKTSGGQDRGRGRSRGRGSYSREFRTNLNRQSAEVSNFAEKEEEVSLLMVCYASEETRQNLWYLDTRCSNHMCGDKKAFSELDESFRNTVKFGDNSVVSVIGKCNVTLHDKTTLFM</sequence>
<dbReference type="Pfam" id="PF14223">
    <property type="entry name" value="Retrotran_gag_2"/>
    <property type="match status" value="1"/>
</dbReference>
<evidence type="ECO:0000259" key="2">
    <source>
        <dbReference type="Pfam" id="PF22936"/>
    </source>
</evidence>
<feature type="domain" description="Retrovirus-related Pol polyprotein from transposon TNT 1-94-like beta-barrel" evidence="2">
    <location>
        <begin position="263"/>
        <end position="310"/>
    </location>
</feature>
<dbReference type="InterPro" id="IPR054722">
    <property type="entry name" value="PolX-like_BBD"/>
</dbReference>
<proteinExistence type="predicted"/>
<dbReference type="RefSeq" id="XP_015075746.1">
    <property type="nucleotide sequence ID" value="XM_015220260.1"/>
</dbReference>
<reference evidence="3" key="1">
    <citation type="journal article" date="2014" name="Nat. Genet.">
        <title>The genome of the stress-tolerant wild tomato species Solanum pennellii.</title>
        <authorList>
            <person name="Bolger A."/>
            <person name="Scossa F."/>
            <person name="Bolger M.E."/>
            <person name="Lanz C."/>
            <person name="Maumus F."/>
            <person name="Tohge T."/>
            <person name="Quesneville H."/>
            <person name="Alseekh S."/>
            <person name="Sorensen I."/>
            <person name="Lichtenstein G."/>
            <person name="Fich E.A."/>
            <person name="Conte M."/>
            <person name="Keller H."/>
            <person name="Schneeberger K."/>
            <person name="Schwacke R."/>
            <person name="Ofner I."/>
            <person name="Vrebalov J."/>
            <person name="Xu Y."/>
            <person name="Osorio S."/>
            <person name="Aflitos S.A."/>
            <person name="Schijlen E."/>
            <person name="Jimenez-Gomez J.M."/>
            <person name="Ryngajllo M."/>
            <person name="Kimura S."/>
            <person name="Kumar R."/>
            <person name="Koenig D."/>
            <person name="Headland L.R."/>
            <person name="Maloof J.N."/>
            <person name="Sinha N."/>
            <person name="van Ham R.C."/>
            <person name="Lankhorst R.K."/>
            <person name="Mao L."/>
            <person name="Vogel A."/>
            <person name="Arsova B."/>
            <person name="Panstruga R."/>
            <person name="Fei Z."/>
            <person name="Rose J.K."/>
            <person name="Zamir D."/>
            <person name="Carrari F."/>
            <person name="Giovannoni J.J."/>
            <person name="Weigel D."/>
            <person name="Usadel B."/>
            <person name="Fernie A.R."/>
        </authorList>
    </citation>
    <scope>NUCLEOTIDE SEQUENCE [LARGE SCALE GENOMIC DNA]</scope>
    <source>
        <strain evidence="3">cv. LA0716</strain>
    </source>
</reference>